<gene>
    <name evidence="2" type="ORF">UCDDS831_g05942</name>
</gene>
<dbReference type="InterPro" id="IPR000182">
    <property type="entry name" value="GNAT_dom"/>
</dbReference>
<reference evidence="2 3" key="1">
    <citation type="submission" date="2015-03" db="EMBL/GenBank/DDBJ databases">
        <authorList>
            <person name="Morales-Cruz A."/>
            <person name="Amrine K.C."/>
            <person name="Cantu D."/>
        </authorList>
    </citation>
    <scope>NUCLEOTIDE SEQUENCE [LARGE SCALE GENOMIC DNA]</scope>
    <source>
        <strain evidence="2">DS831</strain>
    </source>
</reference>
<dbReference type="InterPro" id="IPR051531">
    <property type="entry name" value="N-acetyltransferase"/>
</dbReference>
<dbReference type="CDD" id="cd04301">
    <property type="entry name" value="NAT_SF"/>
    <property type="match status" value="1"/>
</dbReference>
<dbReference type="EMBL" id="LAQI01000124">
    <property type="protein sequence ID" value="KKY18660.1"/>
    <property type="molecule type" value="Genomic_DNA"/>
</dbReference>
<dbReference type="Proteomes" id="UP000034182">
    <property type="component" value="Unassembled WGS sequence"/>
</dbReference>
<reference evidence="2 3" key="2">
    <citation type="submission" date="2015-05" db="EMBL/GenBank/DDBJ databases">
        <title>Distinctive expansion of gene families associated with plant cell wall degradation and secondary metabolism in the genomes of grapevine trunk pathogens.</title>
        <authorList>
            <person name="Lawrence D.P."/>
            <person name="Travadon R."/>
            <person name="Rolshausen P.E."/>
            <person name="Baumgartner K."/>
        </authorList>
    </citation>
    <scope>NUCLEOTIDE SEQUENCE [LARGE SCALE GENOMIC DNA]</scope>
    <source>
        <strain evidence="2">DS831</strain>
    </source>
</reference>
<dbReference type="GO" id="GO:0016747">
    <property type="term" value="F:acyltransferase activity, transferring groups other than amino-acyl groups"/>
    <property type="evidence" value="ECO:0007669"/>
    <property type="project" value="InterPro"/>
</dbReference>
<organism evidence="2 3">
    <name type="scientific">Diplodia seriata</name>
    <dbReference type="NCBI Taxonomy" id="420778"/>
    <lineage>
        <taxon>Eukaryota</taxon>
        <taxon>Fungi</taxon>
        <taxon>Dikarya</taxon>
        <taxon>Ascomycota</taxon>
        <taxon>Pezizomycotina</taxon>
        <taxon>Dothideomycetes</taxon>
        <taxon>Dothideomycetes incertae sedis</taxon>
        <taxon>Botryosphaeriales</taxon>
        <taxon>Botryosphaeriaceae</taxon>
        <taxon>Diplodia</taxon>
    </lineage>
</organism>
<dbReference type="SUPFAM" id="SSF55729">
    <property type="entry name" value="Acyl-CoA N-acyltransferases (Nat)"/>
    <property type="match status" value="1"/>
</dbReference>
<evidence type="ECO:0000313" key="3">
    <source>
        <dbReference type="Proteomes" id="UP000034182"/>
    </source>
</evidence>
<evidence type="ECO:0000259" key="1">
    <source>
        <dbReference type="Pfam" id="PF13302"/>
    </source>
</evidence>
<comment type="caution">
    <text evidence="2">The sequence shown here is derived from an EMBL/GenBank/DDBJ whole genome shotgun (WGS) entry which is preliminary data.</text>
</comment>
<protein>
    <submittedName>
        <fullName evidence="2">Putative gnat family</fullName>
    </submittedName>
</protein>
<name>A0A0G2GP95_9PEZI</name>
<dbReference type="PANTHER" id="PTHR43792">
    <property type="entry name" value="GNAT FAMILY, PUTATIVE (AFU_ORTHOLOGUE AFUA_3G00765)-RELATED-RELATED"/>
    <property type="match status" value="1"/>
</dbReference>
<proteinExistence type="predicted"/>
<dbReference type="InterPro" id="IPR016181">
    <property type="entry name" value="Acyl_CoA_acyltransferase"/>
</dbReference>
<dbReference type="AlphaFoldDB" id="A0A0G2GP95"/>
<feature type="domain" description="N-acetyltransferase" evidence="1">
    <location>
        <begin position="23"/>
        <end position="189"/>
    </location>
</feature>
<dbReference type="PANTHER" id="PTHR43792:SF16">
    <property type="entry name" value="N-ACETYLTRANSFERASE DOMAIN-CONTAINING PROTEIN"/>
    <property type="match status" value="1"/>
</dbReference>
<accession>A0A0G2GP95</accession>
<sequence length="224" mass="23833">MTDPNFHISTPRLYLSYLQPSLPAHCDFLVALYNTPEFIASIGGKPTSITTRAAAQAVIAGRFRAEHARNGYGTYLVSLKPAPSPLTNATTTTAVDPPADDFSQRLAATCTPIGTVSLSRGEGEPPNAYLAPDLGFAVLPAFTRRGFAREAARGLLAWAEEQLGVRDVLGLFDPANEASRAVFKSLGFVDCGVRTLTVFGGVRGAVWVREGMEVGDGDLGRYGL</sequence>
<evidence type="ECO:0000313" key="2">
    <source>
        <dbReference type="EMBL" id="KKY18660.1"/>
    </source>
</evidence>
<dbReference type="Gene3D" id="3.40.630.30">
    <property type="match status" value="1"/>
</dbReference>
<dbReference type="Pfam" id="PF13302">
    <property type="entry name" value="Acetyltransf_3"/>
    <property type="match status" value="1"/>
</dbReference>